<dbReference type="STRING" id="1391654.AKJ09_01818"/>
<dbReference type="SUPFAM" id="SSF53474">
    <property type="entry name" value="alpha/beta-Hydrolases"/>
    <property type="match status" value="1"/>
</dbReference>
<dbReference type="Proteomes" id="UP000064967">
    <property type="component" value="Chromosome"/>
</dbReference>
<dbReference type="Pfam" id="PF20408">
    <property type="entry name" value="Abhydrolase_11"/>
    <property type="match status" value="1"/>
</dbReference>
<dbReference type="AlphaFoldDB" id="A0A0K1PPV7"/>
<dbReference type="GO" id="GO:0016787">
    <property type="term" value="F:hydrolase activity"/>
    <property type="evidence" value="ECO:0007669"/>
    <property type="project" value="UniProtKB-KW"/>
</dbReference>
<dbReference type="RefSeq" id="WP_146646646.1">
    <property type="nucleotide sequence ID" value="NZ_CP012333.1"/>
</dbReference>
<dbReference type="PATRIC" id="fig|1391654.3.peg.1836"/>
<dbReference type="PANTHER" id="PTHR13136:SF11">
    <property type="entry name" value="TESTIS-EXPRESSED PROTEIN 30"/>
    <property type="match status" value="1"/>
</dbReference>
<sequence length="224" mass="24241">MASSFKFEVGSHGPVTALVYRAKEPKRATLILAHGAGAPQTHPFMLDMAKRVSARGIDVVTFNFVYTERGRKMPDRNELLEACWRAAIASVRARVGLPTSRLVIGGKSMGGRIASQIAASADGSTFDGLVLLGYPLHPPGKPKMRRDEHLPRIPIPTLFVQGTRDELGTAKEIAALVKKMQNARVHRVDGGDHSLALLKREGAERQEKELASAADDIAQFVLGA</sequence>
<dbReference type="KEGG" id="llu:AKJ09_01818"/>
<dbReference type="InterPro" id="IPR029058">
    <property type="entry name" value="AB_hydrolase_fold"/>
</dbReference>
<proteinExistence type="predicted"/>
<reference evidence="2 3" key="1">
    <citation type="submission" date="2015-08" db="EMBL/GenBank/DDBJ databases">
        <authorList>
            <person name="Babu N.S."/>
            <person name="Beckwith C.J."/>
            <person name="Beseler K.G."/>
            <person name="Brison A."/>
            <person name="Carone J.V."/>
            <person name="Caskin T.P."/>
            <person name="Diamond M."/>
            <person name="Durham M.E."/>
            <person name="Foxe J.M."/>
            <person name="Go M."/>
            <person name="Henderson B.A."/>
            <person name="Jones I.B."/>
            <person name="McGettigan J.A."/>
            <person name="Micheletti S.J."/>
            <person name="Nasrallah M.E."/>
            <person name="Ortiz D."/>
            <person name="Piller C.R."/>
            <person name="Privatt S.R."/>
            <person name="Schneider S.L."/>
            <person name="Sharp S."/>
            <person name="Smith T.C."/>
            <person name="Stanton J.D."/>
            <person name="Ullery H.E."/>
            <person name="Wilson R.J."/>
            <person name="Serrano M.G."/>
            <person name="Buck G."/>
            <person name="Lee V."/>
            <person name="Wang Y."/>
            <person name="Carvalho R."/>
            <person name="Voegtly L."/>
            <person name="Shi R."/>
            <person name="Duckworth R."/>
            <person name="Johnson A."/>
            <person name="Loviza R."/>
            <person name="Walstead R."/>
            <person name="Shah Z."/>
            <person name="Kiflezghi M."/>
            <person name="Wade K."/>
            <person name="Ball S.L."/>
            <person name="Bradley K.W."/>
            <person name="Asai D.J."/>
            <person name="Bowman C.A."/>
            <person name="Russell D.A."/>
            <person name="Pope W.H."/>
            <person name="Jacobs-Sera D."/>
            <person name="Hendrix R.W."/>
            <person name="Hatfull G.F."/>
        </authorList>
    </citation>
    <scope>NUCLEOTIDE SEQUENCE [LARGE SCALE GENOMIC DNA]</scope>
    <source>
        <strain evidence="2 3">DSM 27648</strain>
    </source>
</reference>
<gene>
    <name evidence="2" type="ORF">AKJ09_01818</name>
</gene>
<name>A0A0K1PPV7_9BACT</name>
<evidence type="ECO:0000313" key="2">
    <source>
        <dbReference type="EMBL" id="AKU95154.1"/>
    </source>
</evidence>
<dbReference type="PANTHER" id="PTHR13136">
    <property type="entry name" value="TESTIS DEVELOPMENT PROTEIN PRTD"/>
    <property type="match status" value="1"/>
</dbReference>
<dbReference type="OrthoDB" id="652634at2"/>
<protein>
    <submittedName>
        <fullName evidence="2">Putative hydrolase of the alpha/beta-hydrolase fold protein</fullName>
    </submittedName>
</protein>
<dbReference type="Gene3D" id="3.40.50.1820">
    <property type="entry name" value="alpha/beta hydrolase"/>
    <property type="match status" value="1"/>
</dbReference>
<keyword evidence="3" id="KW-1185">Reference proteome</keyword>
<dbReference type="InterPro" id="IPR026555">
    <property type="entry name" value="NSL3/Tex30"/>
</dbReference>
<organism evidence="2 3">
    <name type="scientific">Labilithrix luteola</name>
    <dbReference type="NCBI Taxonomy" id="1391654"/>
    <lineage>
        <taxon>Bacteria</taxon>
        <taxon>Pseudomonadati</taxon>
        <taxon>Myxococcota</taxon>
        <taxon>Polyangia</taxon>
        <taxon>Polyangiales</taxon>
        <taxon>Labilitrichaceae</taxon>
        <taxon>Labilithrix</taxon>
    </lineage>
</organism>
<accession>A0A0K1PPV7</accession>
<keyword evidence="2" id="KW-0378">Hydrolase</keyword>
<dbReference type="EMBL" id="CP012333">
    <property type="protein sequence ID" value="AKU95154.1"/>
    <property type="molecule type" value="Genomic_DNA"/>
</dbReference>
<dbReference type="InterPro" id="IPR046879">
    <property type="entry name" value="KANL3/Tex30_Abhydrolase"/>
</dbReference>
<feature type="domain" description="KANL3/Tex30 alpha/beta hydrolase-like" evidence="1">
    <location>
        <begin position="27"/>
        <end position="221"/>
    </location>
</feature>
<evidence type="ECO:0000313" key="3">
    <source>
        <dbReference type="Proteomes" id="UP000064967"/>
    </source>
</evidence>
<evidence type="ECO:0000259" key="1">
    <source>
        <dbReference type="Pfam" id="PF20408"/>
    </source>
</evidence>